<sequence length="225" mass="24873">MKEVGKVFLATNSSYNYTDAIMTYLLGAGCSQALEVLFDLIVVDTQKPHFFVEATVLRQVNTDTGKLCVGTYTSPHQHCAVYSGGSLDVVCELLEVRGKDILYIGDHIFGDILKSKKPQGWRTCLVVPELSWELGIWAQEKANGDAEEAGCASSGPVPVRALTCDPYPRRGAGWRVVVHVHTWQQGPHQVAQEITICFRLGFPIKLDSDPLEMLTLTARPFLLNH</sequence>
<dbReference type="InterPro" id="IPR036412">
    <property type="entry name" value="HAD-like_sf"/>
</dbReference>
<evidence type="ECO:0000313" key="5">
    <source>
        <dbReference type="EMBL" id="MXQ82577.1"/>
    </source>
</evidence>
<dbReference type="GO" id="GO:0008253">
    <property type="term" value="F:5'-nucleotidase activity"/>
    <property type="evidence" value="ECO:0007669"/>
    <property type="project" value="TreeGrafter"/>
</dbReference>
<dbReference type="PANTHER" id="PTHR12103:SF18">
    <property type="entry name" value="5'-NUCLEOTIDASE DOMAIN-CONTAINING PROTEIN 4"/>
    <property type="match status" value="1"/>
</dbReference>
<dbReference type="SUPFAM" id="SSF56784">
    <property type="entry name" value="HAD-like"/>
    <property type="match status" value="1"/>
</dbReference>
<dbReference type="PANTHER" id="PTHR12103">
    <property type="entry name" value="5'-NUCLEOTIDASE DOMAIN-CONTAINING"/>
    <property type="match status" value="1"/>
</dbReference>
<keyword evidence="2" id="KW-0479">Metal-binding</keyword>
<dbReference type="PROSITE" id="PS51257">
    <property type="entry name" value="PROKAR_LIPOPROTEIN"/>
    <property type="match status" value="1"/>
</dbReference>
<dbReference type="InterPro" id="IPR023214">
    <property type="entry name" value="HAD_sf"/>
</dbReference>
<comment type="caution">
    <text evidence="5">The sequence shown here is derived from an EMBL/GenBank/DDBJ whole genome shotgun (WGS) entry which is preliminary data.</text>
</comment>
<evidence type="ECO:0000256" key="2">
    <source>
        <dbReference type="ARBA" id="ARBA00022723"/>
    </source>
</evidence>
<reference evidence="5" key="1">
    <citation type="submission" date="2019-10" db="EMBL/GenBank/DDBJ databases">
        <title>The sequence and de novo assembly of the wild yak genome.</title>
        <authorList>
            <person name="Liu Y."/>
        </authorList>
    </citation>
    <scope>NUCLEOTIDE SEQUENCE [LARGE SCALE GENOMIC DNA]</scope>
    <source>
        <strain evidence="5">WY2019</strain>
    </source>
</reference>
<evidence type="ECO:0008006" key="7">
    <source>
        <dbReference type="Google" id="ProtNLM"/>
    </source>
</evidence>
<accession>A0A6B0R0N6</accession>
<dbReference type="EMBL" id="VBQZ03000013">
    <property type="protein sequence ID" value="MXQ82577.1"/>
    <property type="molecule type" value="Genomic_DNA"/>
</dbReference>
<evidence type="ECO:0000256" key="1">
    <source>
        <dbReference type="ARBA" id="ARBA00009589"/>
    </source>
</evidence>
<gene>
    <name evidence="5" type="ORF">E5288_WYG009620</name>
</gene>
<dbReference type="GO" id="GO:0046872">
    <property type="term" value="F:metal ion binding"/>
    <property type="evidence" value="ECO:0007669"/>
    <property type="project" value="UniProtKB-KW"/>
</dbReference>
<proteinExistence type="inferred from homology"/>
<name>A0A6B0R0N6_9CETA</name>
<dbReference type="Gene3D" id="3.40.50.1000">
    <property type="entry name" value="HAD superfamily/HAD-like"/>
    <property type="match status" value="1"/>
</dbReference>
<evidence type="ECO:0000256" key="4">
    <source>
        <dbReference type="ARBA" id="ARBA00022842"/>
    </source>
</evidence>
<dbReference type="Proteomes" id="UP000322234">
    <property type="component" value="Unassembled WGS sequence"/>
</dbReference>
<keyword evidence="3" id="KW-0378">Hydrolase</keyword>
<comment type="similarity">
    <text evidence="1">Belongs to the 5'(3')-deoxyribonucleotidase family.</text>
</comment>
<protein>
    <recommendedName>
        <fullName evidence="7">5'-nucleotidase domain-containing protein 4</fullName>
    </recommendedName>
</protein>
<keyword evidence="6" id="KW-1185">Reference proteome</keyword>
<evidence type="ECO:0000256" key="3">
    <source>
        <dbReference type="ARBA" id="ARBA00022801"/>
    </source>
</evidence>
<organism evidence="5 6">
    <name type="scientific">Bos mutus</name>
    <name type="common">wild yak</name>
    <dbReference type="NCBI Taxonomy" id="72004"/>
    <lineage>
        <taxon>Eukaryota</taxon>
        <taxon>Metazoa</taxon>
        <taxon>Chordata</taxon>
        <taxon>Craniata</taxon>
        <taxon>Vertebrata</taxon>
        <taxon>Euteleostomi</taxon>
        <taxon>Mammalia</taxon>
        <taxon>Eutheria</taxon>
        <taxon>Laurasiatheria</taxon>
        <taxon>Artiodactyla</taxon>
        <taxon>Ruminantia</taxon>
        <taxon>Pecora</taxon>
        <taxon>Bovidae</taxon>
        <taxon>Bovinae</taxon>
        <taxon>Bos</taxon>
    </lineage>
</organism>
<dbReference type="Pfam" id="PF05761">
    <property type="entry name" value="5_nucleotid"/>
    <property type="match status" value="1"/>
</dbReference>
<keyword evidence="4" id="KW-0460">Magnesium</keyword>
<dbReference type="InterPro" id="IPR008380">
    <property type="entry name" value="HAD-SF_hydro_IG_5-nucl"/>
</dbReference>
<evidence type="ECO:0000313" key="6">
    <source>
        <dbReference type="Proteomes" id="UP000322234"/>
    </source>
</evidence>
<dbReference type="AlphaFoldDB" id="A0A6B0R0N6"/>